<sequence>MEEVVPTGCYRGHPLRRRRRGSAPQRRTRLRLLKRWIGCSSRTGLASKARRVRGWEDDGAVEVTTEDTEASHGEDCMKINIGTFDLDLYVDLDNDETWYSFYTPPGSILNE</sequence>
<dbReference type="Proteomes" id="UP001392437">
    <property type="component" value="Unassembled WGS sequence"/>
</dbReference>
<dbReference type="AlphaFoldDB" id="A0AAW0QV78"/>
<evidence type="ECO:0000313" key="1">
    <source>
        <dbReference type="EMBL" id="KAK8106110.1"/>
    </source>
</evidence>
<comment type="caution">
    <text evidence="1">The sequence shown here is derived from an EMBL/GenBank/DDBJ whole genome shotgun (WGS) entry which is preliminary data.</text>
</comment>
<keyword evidence="2" id="KW-1185">Reference proteome</keyword>
<protein>
    <submittedName>
        <fullName evidence="1">Uncharacterized protein</fullName>
    </submittedName>
</protein>
<reference evidence="1 2" key="1">
    <citation type="submission" date="2023-01" db="EMBL/GenBank/DDBJ databases">
        <title>Analysis of 21 Apiospora genomes using comparative genomics revels a genus with tremendous synthesis potential of carbohydrate active enzymes and secondary metabolites.</title>
        <authorList>
            <person name="Sorensen T."/>
        </authorList>
    </citation>
    <scope>NUCLEOTIDE SEQUENCE [LARGE SCALE GENOMIC DNA]</scope>
    <source>
        <strain evidence="1 2">CBS 117206</strain>
    </source>
</reference>
<name>A0AAW0QV78_9PEZI</name>
<gene>
    <name evidence="1" type="ORF">PG999_009469</name>
</gene>
<evidence type="ECO:0000313" key="2">
    <source>
        <dbReference type="Proteomes" id="UP001392437"/>
    </source>
</evidence>
<proteinExistence type="predicted"/>
<dbReference type="EMBL" id="JAQQWP010000008">
    <property type="protein sequence ID" value="KAK8106110.1"/>
    <property type="molecule type" value="Genomic_DNA"/>
</dbReference>
<accession>A0AAW0QV78</accession>
<organism evidence="1 2">
    <name type="scientific">Apiospora kogelbergensis</name>
    <dbReference type="NCBI Taxonomy" id="1337665"/>
    <lineage>
        <taxon>Eukaryota</taxon>
        <taxon>Fungi</taxon>
        <taxon>Dikarya</taxon>
        <taxon>Ascomycota</taxon>
        <taxon>Pezizomycotina</taxon>
        <taxon>Sordariomycetes</taxon>
        <taxon>Xylariomycetidae</taxon>
        <taxon>Amphisphaeriales</taxon>
        <taxon>Apiosporaceae</taxon>
        <taxon>Apiospora</taxon>
    </lineage>
</organism>